<gene>
    <name evidence="1" type="ORF">PIIN_08858</name>
</gene>
<protein>
    <submittedName>
        <fullName evidence="1">Uncharacterized protein</fullName>
    </submittedName>
</protein>
<accession>G4TU95</accession>
<dbReference type="eggNOG" id="ENOG502R0SI">
    <property type="taxonomic scope" value="Eukaryota"/>
</dbReference>
<dbReference type="Proteomes" id="UP000007148">
    <property type="component" value="Unassembled WGS sequence"/>
</dbReference>
<dbReference type="InParanoid" id="G4TU95"/>
<evidence type="ECO:0000313" key="2">
    <source>
        <dbReference type="Proteomes" id="UP000007148"/>
    </source>
</evidence>
<dbReference type="EMBL" id="CAFZ01000368">
    <property type="protein sequence ID" value="CCA74888.1"/>
    <property type="molecule type" value="Genomic_DNA"/>
</dbReference>
<sequence length="224" mass="24915">MSTYRRKLIFRTSGLAKGGYLLFTFKPLKDLDSKEKPVAWKVISFPKDVRMTAEIEYINKSPAADSVTGIRKPVPTNVQIGEENSINKAKHASVDTGGTVESAMDSDQNVLVGLTGTNKDENAGFTAATSGTEKRQDMTLGLLPIPRNNPIPQTDNPAVVVAKYHPILCAYMITDYRETELISGERRTDIIWERDLSQLEEATSWYLRYDSGSETYSLTPDEDS</sequence>
<dbReference type="AlphaFoldDB" id="G4TU95"/>
<comment type="caution">
    <text evidence="1">The sequence shown here is derived from an EMBL/GenBank/DDBJ whole genome shotgun (WGS) entry which is preliminary data.</text>
</comment>
<dbReference type="HOGENOM" id="CLU_103053_1_0_1"/>
<proteinExistence type="predicted"/>
<organism evidence="1 2">
    <name type="scientific">Serendipita indica (strain DSM 11827)</name>
    <name type="common">Root endophyte fungus</name>
    <name type="synonym">Piriformospora indica</name>
    <dbReference type="NCBI Taxonomy" id="1109443"/>
    <lineage>
        <taxon>Eukaryota</taxon>
        <taxon>Fungi</taxon>
        <taxon>Dikarya</taxon>
        <taxon>Basidiomycota</taxon>
        <taxon>Agaricomycotina</taxon>
        <taxon>Agaricomycetes</taxon>
        <taxon>Sebacinales</taxon>
        <taxon>Serendipitaceae</taxon>
        <taxon>Serendipita</taxon>
    </lineage>
</organism>
<dbReference type="OrthoDB" id="3165318at2759"/>
<reference evidence="1 2" key="1">
    <citation type="journal article" date="2011" name="PLoS Pathog.">
        <title>Endophytic Life Strategies Decoded by Genome and Transcriptome Analyses of the Mutualistic Root Symbiont Piriformospora indica.</title>
        <authorList>
            <person name="Zuccaro A."/>
            <person name="Lahrmann U."/>
            <person name="Guldener U."/>
            <person name="Langen G."/>
            <person name="Pfiffi S."/>
            <person name="Biedenkopf D."/>
            <person name="Wong P."/>
            <person name="Samans B."/>
            <person name="Grimm C."/>
            <person name="Basiewicz M."/>
            <person name="Murat C."/>
            <person name="Martin F."/>
            <person name="Kogel K.H."/>
        </authorList>
    </citation>
    <scope>NUCLEOTIDE SEQUENCE [LARGE SCALE GENOMIC DNA]</scope>
    <source>
        <strain evidence="1 2">DSM 11827</strain>
    </source>
</reference>
<name>G4TU95_SERID</name>
<keyword evidence="2" id="KW-1185">Reference proteome</keyword>
<evidence type="ECO:0000313" key="1">
    <source>
        <dbReference type="EMBL" id="CCA74888.1"/>
    </source>
</evidence>